<comment type="cofactor">
    <cofactor evidence="1">
        <name>Mg(2+)</name>
        <dbReference type="ChEBI" id="CHEBI:18420"/>
    </cofactor>
</comment>
<organism evidence="25 26">
    <name type="scientific">Streptomyces actuosus</name>
    <dbReference type="NCBI Taxonomy" id="1885"/>
    <lineage>
        <taxon>Bacteria</taxon>
        <taxon>Bacillati</taxon>
        <taxon>Actinomycetota</taxon>
        <taxon>Actinomycetes</taxon>
        <taxon>Kitasatosporales</taxon>
        <taxon>Streptomycetaceae</taxon>
        <taxon>Streptomyces</taxon>
    </lineage>
</organism>
<dbReference type="InterPro" id="IPR016195">
    <property type="entry name" value="Pol/histidinol_Pase-like"/>
</dbReference>
<dbReference type="Gene3D" id="1.10.150.20">
    <property type="entry name" value="5' to 3' exonuclease, C-terminal subdomain"/>
    <property type="match status" value="1"/>
</dbReference>
<dbReference type="RefSeq" id="WP_205381839.1">
    <property type="nucleotide sequence ID" value="NZ_JAFFZS010000003.1"/>
</dbReference>
<dbReference type="PANTHER" id="PTHR36928">
    <property type="entry name" value="PHOSPHATASE YCDX-RELATED"/>
    <property type="match status" value="1"/>
</dbReference>
<dbReference type="InterPro" id="IPR004013">
    <property type="entry name" value="PHP_dom"/>
</dbReference>
<comment type="function">
    <text evidence="20">Repair polymerase that plays a key role in base-excision repair. During this process, the damaged base is excised by specific DNA glycosylases, the DNA backbone is nicked at the abasic site by an apurinic/apyrimidic (AP) endonuclease, and POLB removes 5'-deoxyribose-phosphate from the preincised AP site acting as a 5'-deoxyribose-phosphate lyase (5'-dRP lyase); through its DNA polymerase activity, it adds one nucleotide to the 3' end of the arising single-nucleotide gap. Conducts 'gap-filling' DNA synthesis in a stepwise distributive fashion rather than in a processive fashion as for other DNA polymerases. It is also able to cleave sugar-phosphate bonds 3' to an intact AP site, acting as an AP lyase.</text>
</comment>
<evidence type="ECO:0000256" key="9">
    <source>
        <dbReference type="ARBA" id="ARBA00022695"/>
    </source>
</evidence>
<dbReference type="EC" id="2.7.7.7" evidence="3"/>
<keyword evidence="13" id="KW-0239">DNA-directed DNA polymerase</keyword>
<dbReference type="InterPro" id="IPR002054">
    <property type="entry name" value="DNA-dir_DNA_pol_X"/>
</dbReference>
<dbReference type="SMART" id="SM00278">
    <property type="entry name" value="HhH1"/>
    <property type="match status" value="3"/>
</dbReference>
<dbReference type="Pfam" id="PF02811">
    <property type="entry name" value="PHP"/>
    <property type="match status" value="1"/>
</dbReference>
<comment type="catalytic activity">
    <reaction evidence="18">
        <text>2'-deoxyribonucleotide-(2'-deoxyribose 5'-phosphate)-2'-deoxyribonucleotide-DNA = a 3'-end 2'-deoxyribonucleotide-(2,3-dehydro-2,3-deoxyribose 5'-phosphate)-DNA + a 5'-end 5'-phospho-2'-deoxyribonucleoside-DNA + H(+)</text>
        <dbReference type="Rhea" id="RHEA:66592"/>
        <dbReference type="Rhea" id="RHEA-COMP:13180"/>
        <dbReference type="Rhea" id="RHEA-COMP:16897"/>
        <dbReference type="Rhea" id="RHEA-COMP:17067"/>
        <dbReference type="ChEBI" id="CHEBI:15378"/>
        <dbReference type="ChEBI" id="CHEBI:136412"/>
        <dbReference type="ChEBI" id="CHEBI:157695"/>
        <dbReference type="ChEBI" id="CHEBI:167181"/>
        <dbReference type="EC" id="4.2.99.18"/>
    </reaction>
</comment>
<evidence type="ECO:0000256" key="1">
    <source>
        <dbReference type="ARBA" id="ARBA00001946"/>
    </source>
</evidence>
<evidence type="ECO:0000256" key="21">
    <source>
        <dbReference type="ARBA" id="ARBA00049244"/>
    </source>
</evidence>
<dbReference type="InterPro" id="IPR022311">
    <property type="entry name" value="PolX-like"/>
</dbReference>
<feature type="domain" description="Helix-hairpin-helix DNA-binding motif class 1" evidence="22">
    <location>
        <begin position="92"/>
        <end position="111"/>
    </location>
</feature>
<feature type="domain" description="Helix-hairpin-helix DNA-binding motif class 1" evidence="22">
    <location>
        <begin position="127"/>
        <end position="146"/>
    </location>
</feature>
<keyword evidence="25" id="KW-0378">Hydrolase</keyword>
<keyword evidence="10" id="KW-0235">DNA replication</keyword>
<proteinExistence type="predicted"/>
<keyword evidence="7" id="KW-0237">DNA synthesis</keyword>
<dbReference type="InterPro" id="IPR050243">
    <property type="entry name" value="PHP_phosphatase"/>
</dbReference>
<dbReference type="Proteomes" id="UP000788262">
    <property type="component" value="Unassembled WGS sequence"/>
</dbReference>
<evidence type="ECO:0000256" key="12">
    <source>
        <dbReference type="ARBA" id="ARBA00022843"/>
    </source>
</evidence>
<reference evidence="25 26" key="1">
    <citation type="submission" date="2021-02" db="EMBL/GenBank/DDBJ databases">
        <title>Whole genome sequencing of Streptomyces actuosus VRA1.</title>
        <authorList>
            <person name="Sen G."/>
            <person name="Sen A."/>
        </authorList>
    </citation>
    <scope>NUCLEOTIDE SEQUENCE [LARGE SCALE GENOMIC DNA]</scope>
    <source>
        <strain evidence="25 26">VRA1</strain>
    </source>
</reference>
<evidence type="ECO:0000256" key="10">
    <source>
        <dbReference type="ARBA" id="ARBA00022705"/>
    </source>
</evidence>
<dbReference type="CDD" id="cd07436">
    <property type="entry name" value="PHP_PolX"/>
    <property type="match status" value="1"/>
</dbReference>
<evidence type="ECO:0000256" key="20">
    <source>
        <dbReference type="ARBA" id="ARBA00045548"/>
    </source>
</evidence>
<evidence type="ECO:0000256" key="11">
    <source>
        <dbReference type="ARBA" id="ARBA00022763"/>
    </source>
</evidence>
<dbReference type="SUPFAM" id="SSF81301">
    <property type="entry name" value="Nucleotidyltransferase"/>
    <property type="match status" value="1"/>
</dbReference>
<evidence type="ECO:0000256" key="17">
    <source>
        <dbReference type="ARBA" id="ARBA00035726"/>
    </source>
</evidence>
<dbReference type="Pfam" id="PF14520">
    <property type="entry name" value="HHH_5"/>
    <property type="match status" value="1"/>
</dbReference>
<dbReference type="Gene3D" id="3.20.20.140">
    <property type="entry name" value="Metal-dependent hydrolases"/>
    <property type="match status" value="1"/>
</dbReference>
<evidence type="ECO:0000256" key="18">
    <source>
        <dbReference type="ARBA" id="ARBA00044632"/>
    </source>
</evidence>
<keyword evidence="15" id="KW-0234">DNA repair</keyword>
<dbReference type="InterPro" id="IPR029398">
    <property type="entry name" value="PolB_thumb"/>
</dbReference>
<evidence type="ECO:0000313" key="25">
    <source>
        <dbReference type="EMBL" id="MBN0043613.1"/>
    </source>
</evidence>
<keyword evidence="26" id="KW-1185">Reference proteome</keyword>
<dbReference type="InterPro" id="IPR003141">
    <property type="entry name" value="Pol/His_phosphatase_N"/>
</dbReference>
<keyword evidence="6" id="KW-0488">Methylation</keyword>
<evidence type="ECO:0000259" key="23">
    <source>
        <dbReference type="SMART" id="SM00481"/>
    </source>
</evidence>
<evidence type="ECO:0000256" key="14">
    <source>
        <dbReference type="ARBA" id="ARBA00023053"/>
    </source>
</evidence>
<dbReference type="SMART" id="SM00483">
    <property type="entry name" value="POLXc"/>
    <property type="match status" value="1"/>
</dbReference>
<dbReference type="SUPFAM" id="SSF89550">
    <property type="entry name" value="PHP domain-like"/>
    <property type="match status" value="1"/>
</dbReference>
<dbReference type="Pfam" id="PF14791">
    <property type="entry name" value="DNA_pol_B_thumb"/>
    <property type="match status" value="1"/>
</dbReference>
<evidence type="ECO:0000256" key="3">
    <source>
        <dbReference type="ARBA" id="ARBA00012417"/>
    </source>
</evidence>
<accession>A0ABS2VKK6</accession>
<dbReference type="InterPro" id="IPR043519">
    <property type="entry name" value="NT_sf"/>
</dbReference>
<dbReference type="EC" id="4.2.99.18" evidence="4"/>
<evidence type="ECO:0000313" key="26">
    <source>
        <dbReference type="Proteomes" id="UP000788262"/>
    </source>
</evidence>
<keyword evidence="14" id="KW-0915">Sodium</keyword>
<protein>
    <recommendedName>
        <fullName evidence="5">DNA polymerase beta</fullName>
        <ecNumber evidence="3">2.7.7.7</ecNumber>
        <ecNumber evidence="4">4.2.99.18</ecNumber>
    </recommendedName>
    <alternativeName>
        <fullName evidence="16">5'-deoxyribose-phosphate lyase</fullName>
    </alternativeName>
    <alternativeName>
        <fullName evidence="17">AP lyase</fullName>
    </alternativeName>
</protein>
<comment type="catalytic activity">
    <reaction evidence="19">
        <text>a 5'-end 2'-deoxyribose-2'-deoxyribonucleotide-DNA = (2E,4S)-4-hydroxypenten-2-al-5-phosphate + a 5'-end 5'-phospho-2'-deoxyribonucleoside-DNA + H(+)</text>
        <dbReference type="Rhea" id="RHEA:76255"/>
        <dbReference type="Rhea" id="RHEA-COMP:13180"/>
        <dbReference type="Rhea" id="RHEA-COMP:18657"/>
        <dbReference type="ChEBI" id="CHEBI:15378"/>
        <dbReference type="ChEBI" id="CHEBI:136412"/>
        <dbReference type="ChEBI" id="CHEBI:195194"/>
        <dbReference type="ChEBI" id="CHEBI:195195"/>
    </reaction>
</comment>
<dbReference type="InterPro" id="IPR003583">
    <property type="entry name" value="Hlx-hairpin-Hlx_DNA-bd_motif"/>
</dbReference>
<dbReference type="GO" id="GO:0004527">
    <property type="term" value="F:exonuclease activity"/>
    <property type="evidence" value="ECO:0007669"/>
    <property type="project" value="UniProtKB-KW"/>
</dbReference>
<dbReference type="InterPro" id="IPR037160">
    <property type="entry name" value="DNA_Pol_thumb_sf"/>
</dbReference>
<keyword evidence="25" id="KW-0269">Exonuclease</keyword>
<comment type="subcellular location">
    <subcellularLocation>
        <location evidence="2">Cytoplasm</location>
    </subcellularLocation>
</comment>
<dbReference type="CDD" id="cd00141">
    <property type="entry name" value="NT_POLXc"/>
    <property type="match status" value="1"/>
</dbReference>
<comment type="catalytic activity">
    <reaction evidence="21">
        <text>DNA(n) + a 2'-deoxyribonucleoside 5'-triphosphate = DNA(n+1) + diphosphate</text>
        <dbReference type="Rhea" id="RHEA:22508"/>
        <dbReference type="Rhea" id="RHEA-COMP:17339"/>
        <dbReference type="Rhea" id="RHEA-COMP:17340"/>
        <dbReference type="ChEBI" id="CHEBI:33019"/>
        <dbReference type="ChEBI" id="CHEBI:61560"/>
        <dbReference type="ChEBI" id="CHEBI:173112"/>
        <dbReference type="EC" id="2.7.7.7"/>
    </reaction>
</comment>
<evidence type="ECO:0000256" key="19">
    <source>
        <dbReference type="ARBA" id="ARBA00044678"/>
    </source>
</evidence>
<dbReference type="Gene3D" id="1.10.150.110">
    <property type="entry name" value="DNA polymerase beta, N-terminal domain-like"/>
    <property type="match status" value="1"/>
</dbReference>
<evidence type="ECO:0000259" key="22">
    <source>
        <dbReference type="SMART" id="SM00278"/>
    </source>
</evidence>
<evidence type="ECO:0000256" key="5">
    <source>
        <dbReference type="ARBA" id="ARBA00020020"/>
    </source>
</evidence>
<dbReference type="InterPro" id="IPR047967">
    <property type="entry name" value="PolX_PHP"/>
</dbReference>
<name>A0ABS2VKK6_STRAS</name>
<dbReference type="SUPFAM" id="SSF158702">
    <property type="entry name" value="Sec63 N-terminal domain-like"/>
    <property type="match status" value="1"/>
</dbReference>
<evidence type="ECO:0000256" key="16">
    <source>
        <dbReference type="ARBA" id="ARBA00035717"/>
    </source>
</evidence>
<evidence type="ECO:0000256" key="15">
    <source>
        <dbReference type="ARBA" id="ARBA00023204"/>
    </source>
</evidence>
<keyword evidence="12" id="KW-0832">Ubl conjugation</keyword>
<dbReference type="Pfam" id="PF14716">
    <property type="entry name" value="HHH_8"/>
    <property type="match status" value="1"/>
</dbReference>
<keyword evidence="8" id="KW-0808">Transferase</keyword>
<evidence type="ECO:0000256" key="13">
    <source>
        <dbReference type="ARBA" id="ARBA00022932"/>
    </source>
</evidence>
<evidence type="ECO:0000256" key="8">
    <source>
        <dbReference type="ARBA" id="ARBA00022679"/>
    </source>
</evidence>
<feature type="domain" description="Helix-hairpin-helix DNA-binding motif class 1" evidence="22">
    <location>
        <begin position="52"/>
        <end position="71"/>
    </location>
</feature>
<dbReference type="PRINTS" id="PR00870">
    <property type="entry name" value="DNAPOLXBETA"/>
</dbReference>
<feature type="domain" description="DNA-directed DNA polymerase X" evidence="24">
    <location>
        <begin position="3"/>
        <end position="316"/>
    </location>
</feature>
<evidence type="ECO:0000256" key="2">
    <source>
        <dbReference type="ARBA" id="ARBA00004496"/>
    </source>
</evidence>
<dbReference type="PANTHER" id="PTHR36928:SF1">
    <property type="entry name" value="PHOSPHATASE YCDX-RELATED"/>
    <property type="match status" value="1"/>
</dbReference>
<sequence>MARSNDEVAALFQEYADLISLTGGDAFRARAHEKAARSIGGYHADVATLDVQGLQEIPDVGRSVAEKIVEYLRDGRVAAVEELRARVPPGVRRLTAVPTLGPRKARVLHEELGISSVEELADAVRAERLRDLRGFGPKTEENILHGIELLRSAGDRVLLDVAADLAEDIVGRLAEVSGCSRCACAGSLRRVRETIGDIDVLAAAEDSAPLMRAFTELPYVTEVIAHGTTKTSVRTTEGLAVDLRVVPPESWGAALQYFTGSRAHNIRLRERAVHLGLKLSEYGLFDAETGSRIASRTEEDVYAGLGLPWIPPPLREDRGEIEAGLAGTLPRPVTEADLRGDLHTHTDLTDGLAPLQEMVAAAADRGYAYYAVTDHGPALSMQRMTDERMLDQRARLRALDGRYGRRRGGLRLLHGAELNIDPDGGVDWPEDFLAGFDLCVASVHSHFRQDRAALTRRLVRACEHPCVDIIGHPTTRLIGKRPGIDVDLDAVFEACARTGTVLEINARPERLDLRDEDILRARRYGVRFAVNSDAHSTRHLATLRFGIGTAQRGWLTAGDVVNTWPLTRLRRHLARGRPKRRPDSR</sequence>
<dbReference type="PIRSF" id="PIRSF005047">
    <property type="entry name" value="UCP005047_YshC"/>
    <property type="match status" value="1"/>
</dbReference>
<dbReference type="InterPro" id="IPR027421">
    <property type="entry name" value="DNA_pol_lamdba_lyase_dom_sf"/>
</dbReference>
<dbReference type="EMBL" id="JAFFZS010000003">
    <property type="protein sequence ID" value="MBN0043613.1"/>
    <property type="molecule type" value="Genomic_DNA"/>
</dbReference>
<dbReference type="InterPro" id="IPR002008">
    <property type="entry name" value="DNA_pol_X_beta-like"/>
</dbReference>
<dbReference type="SMART" id="SM00481">
    <property type="entry name" value="POLIIIAc"/>
    <property type="match status" value="1"/>
</dbReference>
<dbReference type="SUPFAM" id="SSF47802">
    <property type="entry name" value="DNA polymerase beta, N-terminal domain-like"/>
    <property type="match status" value="1"/>
</dbReference>
<dbReference type="Gene3D" id="3.30.460.10">
    <property type="entry name" value="Beta Polymerase, domain 2"/>
    <property type="match status" value="1"/>
</dbReference>
<evidence type="ECO:0000259" key="24">
    <source>
        <dbReference type="SMART" id="SM00483"/>
    </source>
</evidence>
<evidence type="ECO:0000256" key="6">
    <source>
        <dbReference type="ARBA" id="ARBA00022481"/>
    </source>
</evidence>
<dbReference type="NCBIfam" id="NF006375">
    <property type="entry name" value="PRK08609.1"/>
    <property type="match status" value="1"/>
</dbReference>
<keyword evidence="11" id="KW-0227">DNA damage</keyword>
<feature type="domain" description="Polymerase/histidinol phosphatase N-terminal" evidence="23">
    <location>
        <begin position="340"/>
        <end position="422"/>
    </location>
</feature>
<comment type="caution">
    <text evidence="25">The sequence shown here is derived from an EMBL/GenBank/DDBJ whole genome shotgun (WGS) entry which is preliminary data.</text>
</comment>
<evidence type="ECO:0000256" key="4">
    <source>
        <dbReference type="ARBA" id="ARBA00012720"/>
    </source>
</evidence>
<keyword evidence="9" id="KW-0548">Nucleotidyltransferase</keyword>
<evidence type="ECO:0000256" key="7">
    <source>
        <dbReference type="ARBA" id="ARBA00022634"/>
    </source>
</evidence>
<keyword evidence="25" id="KW-0540">Nuclease</keyword>
<dbReference type="InterPro" id="IPR010996">
    <property type="entry name" value="HHH_MUS81"/>
</dbReference>
<gene>
    <name evidence="25" type="primary">polX</name>
    <name evidence="25" type="ORF">JS756_05740</name>
</gene>
<dbReference type="Gene3D" id="3.30.210.10">
    <property type="entry name" value="DNA polymerase, thumb domain"/>
    <property type="match status" value="1"/>
</dbReference>